<dbReference type="InterPro" id="IPR058627">
    <property type="entry name" value="MdtA-like_C"/>
</dbReference>
<dbReference type="GO" id="GO:0030313">
    <property type="term" value="C:cell envelope"/>
    <property type="evidence" value="ECO:0007669"/>
    <property type="project" value="UniProtKB-SubCell"/>
</dbReference>
<evidence type="ECO:0000256" key="2">
    <source>
        <dbReference type="SAM" id="Coils"/>
    </source>
</evidence>
<reference evidence="6 7" key="1">
    <citation type="submission" date="2019-11" db="EMBL/GenBank/DDBJ databases">
        <title>Characterization of Elizabethkingia argenteiflava sp. nov., isolated from inner surface of Soybean Pods.</title>
        <authorList>
            <person name="Mo S."/>
        </authorList>
    </citation>
    <scope>NUCLEOTIDE SEQUENCE [LARGE SCALE GENOMIC DNA]</scope>
    <source>
        <strain evidence="6 7">YB22</strain>
    </source>
</reference>
<feature type="domain" description="CusB-like barrel-sandwich hybrid" evidence="3">
    <location>
        <begin position="72"/>
        <end position="201"/>
    </location>
</feature>
<dbReference type="Proteomes" id="UP000553459">
    <property type="component" value="Unassembled WGS sequence"/>
</dbReference>
<dbReference type="InterPro" id="IPR006143">
    <property type="entry name" value="RND_pump_MFP"/>
</dbReference>
<evidence type="ECO:0000259" key="3">
    <source>
        <dbReference type="Pfam" id="PF25919"/>
    </source>
</evidence>
<dbReference type="GO" id="GO:0022857">
    <property type="term" value="F:transmembrane transporter activity"/>
    <property type="evidence" value="ECO:0007669"/>
    <property type="project" value="InterPro"/>
</dbReference>
<dbReference type="InterPro" id="IPR058790">
    <property type="entry name" value="BSH_CusB"/>
</dbReference>
<dbReference type="Pfam" id="PF25944">
    <property type="entry name" value="Beta-barrel_RND"/>
    <property type="match status" value="1"/>
</dbReference>
<evidence type="ECO:0000313" key="7">
    <source>
        <dbReference type="Proteomes" id="UP000553459"/>
    </source>
</evidence>
<comment type="caution">
    <text evidence="6">The sequence shown here is derived from an EMBL/GenBank/DDBJ whole genome shotgun (WGS) entry which is preliminary data.</text>
</comment>
<dbReference type="PANTHER" id="PTHR30158:SF23">
    <property type="entry name" value="MULTIDRUG RESISTANCE PROTEIN MEXA"/>
    <property type="match status" value="1"/>
</dbReference>
<feature type="coiled-coil region" evidence="2">
    <location>
        <begin position="142"/>
        <end position="174"/>
    </location>
</feature>
<dbReference type="NCBIfam" id="TIGR01730">
    <property type="entry name" value="RND_mfp"/>
    <property type="match status" value="1"/>
</dbReference>
<dbReference type="PANTHER" id="PTHR30158">
    <property type="entry name" value="ACRA/E-RELATED COMPONENT OF DRUG EFFLUX TRANSPORTER"/>
    <property type="match status" value="1"/>
</dbReference>
<feature type="domain" description="Multidrug resistance protein MdtA-like C-terminal permuted SH3" evidence="5">
    <location>
        <begin position="308"/>
        <end position="368"/>
    </location>
</feature>
<dbReference type="Pfam" id="PF25919">
    <property type="entry name" value="BSH_CusB"/>
    <property type="match status" value="1"/>
</dbReference>
<evidence type="ECO:0000256" key="1">
    <source>
        <dbReference type="ARBA" id="ARBA00009477"/>
    </source>
</evidence>
<evidence type="ECO:0000259" key="4">
    <source>
        <dbReference type="Pfam" id="PF25944"/>
    </source>
</evidence>
<protein>
    <submittedName>
        <fullName evidence="6">Efflux RND transporter periplasmic adaptor subunit</fullName>
    </submittedName>
</protein>
<dbReference type="Pfam" id="PF25967">
    <property type="entry name" value="RND-MFP_C"/>
    <property type="match status" value="1"/>
</dbReference>
<keyword evidence="7" id="KW-1185">Reference proteome</keyword>
<dbReference type="GO" id="GO:0005886">
    <property type="term" value="C:plasma membrane"/>
    <property type="evidence" value="ECO:0007669"/>
    <property type="project" value="TreeGrafter"/>
</dbReference>
<dbReference type="AlphaFoldDB" id="A0A845PU57"/>
<dbReference type="EMBL" id="JAAABJ010000612">
    <property type="protein sequence ID" value="NAW51759.1"/>
    <property type="molecule type" value="Genomic_DNA"/>
</dbReference>
<evidence type="ECO:0000313" key="6">
    <source>
        <dbReference type="EMBL" id="NAW51759.1"/>
    </source>
</evidence>
<name>A0A845PU57_9FLAO</name>
<proteinExistence type="inferred from homology"/>
<dbReference type="Gene3D" id="2.40.420.20">
    <property type="match status" value="1"/>
</dbReference>
<dbReference type="RefSeq" id="WP_166520025.1">
    <property type="nucleotide sequence ID" value="NZ_JAAABJ010000612.1"/>
</dbReference>
<accession>A0A845PU57</accession>
<dbReference type="InterPro" id="IPR058626">
    <property type="entry name" value="MdtA-like_b-barrel"/>
</dbReference>
<keyword evidence="2" id="KW-0175">Coiled coil</keyword>
<comment type="similarity">
    <text evidence="1">Belongs to the membrane fusion protein (MFP) (TC 8.A.1) family.</text>
</comment>
<dbReference type="Gene3D" id="2.40.30.170">
    <property type="match status" value="1"/>
</dbReference>
<dbReference type="Gene3D" id="2.40.50.100">
    <property type="match status" value="1"/>
</dbReference>
<dbReference type="SUPFAM" id="SSF111369">
    <property type="entry name" value="HlyD-like secretion proteins"/>
    <property type="match status" value="1"/>
</dbReference>
<feature type="domain" description="Multidrug resistance protein MdtA-like beta-barrel" evidence="4">
    <location>
        <begin position="224"/>
        <end position="295"/>
    </location>
</feature>
<gene>
    <name evidence="6" type="ORF">GNY06_10375</name>
</gene>
<dbReference type="Gene3D" id="1.10.287.470">
    <property type="entry name" value="Helix hairpin bin"/>
    <property type="match status" value="1"/>
</dbReference>
<dbReference type="GO" id="GO:0046677">
    <property type="term" value="P:response to antibiotic"/>
    <property type="evidence" value="ECO:0007669"/>
    <property type="project" value="TreeGrafter"/>
</dbReference>
<evidence type="ECO:0000259" key="5">
    <source>
        <dbReference type="Pfam" id="PF25967"/>
    </source>
</evidence>
<organism evidence="6 7">
    <name type="scientific">Elizabethkingia argenteiflava</name>
    <dbReference type="NCBI Taxonomy" id="2681556"/>
    <lineage>
        <taxon>Bacteria</taxon>
        <taxon>Pseudomonadati</taxon>
        <taxon>Bacteroidota</taxon>
        <taxon>Flavobacteriia</taxon>
        <taxon>Flavobacteriales</taxon>
        <taxon>Weeksellaceae</taxon>
        <taxon>Elizabethkingia</taxon>
    </lineage>
</organism>
<sequence>MIRAKVITWGLLIFLYTLDVSCAKKQKQGSGSADSALQQPPQTYKYIVVKTAPVTLYKEFPARLEGKENIEIRPKIDGFIERIYVDEGGYVKQGAPLFSIRNPQYEQQARVADAAVRSAQASVATAQMQVVKTRPLVEKDIISKYELQAAQLALQAKEAELAQAKANLINARVNVGYTTIESPVTGYVGALPYRKGSYVSSSISPALTTVSNIDHIYAYFSVNEKDQLDFLKYARGGTLVEKLSNTPPVSLILSDGSLYSEKGIIASMSGQVDPQTGSFAMRATFPNKDAIIRSGYRGTVKLPNYLENTIVIPQKATYEIQGKTFVYLVGEDHRVKATEIQIASLVDGNDYAVASGLTSGDKVVIEGVGILREGTKIVPKEVPFTVGASKN</sequence>